<evidence type="ECO:0000313" key="4">
    <source>
        <dbReference type="Proteomes" id="UP000288388"/>
    </source>
</evidence>
<dbReference type="SUPFAM" id="SSF46689">
    <property type="entry name" value="Homeodomain-like"/>
    <property type="match status" value="1"/>
</dbReference>
<accession>A0A437ULK0</accession>
<feature type="domain" description="PucR C-terminal helix-turn-helix" evidence="1">
    <location>
        <begin position="230"/>
        <end position="281"/>
    </location>
</feature>
<dbReference type="AlphaFoldDB" id="A0A437ULK0"/>
<dbReference type="EMBL" id="JARPWH010000073">
    <property type="protein sequence ID" value="MDT2403973.1"/>
    <property type="molecule type" value="Genomic_DNA"/>
</dbReference>
<sequence length="287" mass="34105">MERMSFKEIQAIYPKAMLLKKGPFSSETVNVPILDGYACFLREDLTERELLLFSRLNQGQSINKKRHPWYEILFENKQNTEDGEFRIIQVYMKHLEDSQKESILKEIREIFPNSVDLFFYQQFLLIVEKRGLDNLLVNDLEGIFLALDMDFDFSTRLFLGSFHVWKHDFSQLFREEKKAFIDSLKKNFSVKCLELSDCIISVFSNQIASESGLLLSLYQDWFDDEEMRHLIRVLWEQQGNFSSAAKELFMHRNSLLYKIDKFQERTMLNLKNNNSLFLCYLLVSLFS</sequence>
<organism evidence="3 4">
    <name type="scientific">Enterococcus avium</name>
    <name type="common">Streptococcus avium</name>
    <dbReference type="NCBI Taxonomy" id="33945"/>
    <lineage>
        <taxon>Bacteria</taxon>
        <taxon>Bacillati</taxon>
        <taxon>Bacillota</taxon>
        <taxon>Bacilli</taxon>
        <taxon>Lactobacillales</taxon>
        <taxon>Enterococcaceae</taxon>
        <taxon>Enterococcus</taxon>
    </lineage>
</organism>
<dbReference type="EMBL" id="RYZS01000001">
    <property type="protein sequence ID" value="RVU94504.1"/>
    <property type="molecule type" value="Genomic_DNA"/>
</dbReference>
<evidence type="ECO:0000313" key="2">
    <source>
        <dbReference type="EMBL" id="MDT2403973.1"/>
    </source>
</evidence>
<gene>
    <name evidence="3" type="ORF">EK398_06395</name>
    <name evidence="2" type="ORF">P7D43_16525</name>
</gene>
<dbReference type="Pfam" id="PF13556">
    <property type="entry name" value="HTH_30"/>
    <property type="match status" value="1"/>
</dbReference>
<dbReference type="RefSeq" id="WP_016180376.1">
    <property type="nucleotide sequence ID" value="NZ_CABGUH010000043.1"/>
</dbReference>
<reference evidence="2" key="2">
    <citation type="submission" date="2023-03" db="EMBL/GenBank/DDBJ databases">
        <authorList>
            <person name="Shen W."/>
            <person name="Cai J."/>
        </authorList>
    </citation>
    <scope>NUCLEOTIDE SEQUENCE</scope>
    <source>
        <strain evidence="2">P33-2</strain>
    </source>
</reference>
<dbReference type="Proteomes" id="UP001260773">
    <property type="component" value="Unassembled WGS sequence"/>
</dbReference>
<comment type="caution">
    <text evidence="3">The sequence shown here is derived from an EMBL/GenBank/DDBJ whole genome shotgun (WGS) entry which is preliminary data.</text>
</comment>
<dbReference type="Proteomes" id="UP000288388">
    <property type="component" value="Unassembled WGS sequence"/>
</dbReference>
<protein>
    <submittedName>
        <fullName evidence="2">Helix-turn-helix domain-containing protein</fullName>
    </submittedName>
</protein>
<reference evidence="3 4" key="1">
    <citation type="submission" date="2018-12" db="EMBL/GenBank/DDBJ databases">
        <title>A novel vanA-carrying plasmid in a clinical isolate of Enterococcus avium.</title>
        <authorList>
            <person name="Bernasconi O.J."/>
            <person name="Luzzaro F."/>
            <person name="Endimiani A."/>
        </authorList>
    </citation>
    <scope>NUCLEOTIDE SEQUENCE [LARGE SCALE GENOMIC DNA]</scope>
    <source>
        <strain evidence="3 4">LC0559/18</strain>
    </source>
</reference>
<evidence type="ECO:0000313" key="3">
    <source>
        <dbReference type="EMBL" id="RVU94504.1"/>
    </source>
</evidence>
<proteinExistence type="predicted"/>
<dbReference type="Gene3D" id="1.10.10.60">
    <property type="entry name" value="Homeodomain-like"/>
    <property type="match status" value="1"/>
</dbReference>
<dbReference type="InterPro" id="IPR025736">
    <property type="entry name" value="PucR_C-HTH_dom"/>
</dbReference>
<name>A0A437ULK0_ENTAV</name>
<dbReference type="InterPro" id="IPR009057">
    <property type="entry name" value="Homeodomain-like_sf"/>
</dbReference>
<evidence type="ECO:0000259" key="1">
    <source>
        <dbReference type="Pfam" id="PF13556"/>
    </source>
</evidence>